<dbReference type="InterPro" id="IPR025322">
    <property type="entry name" value="PADRE_dom"/>
</dbReference>
<dbReference type="PANTHER" id="PTHR33052">
    <property type="entry name" value="DUF4228 DOMAIN PROTEIN-RELATED"/>
    <property type="match status" value="1"/>
</dbReference>
<organism evidence="1 2">
    <name type="scientific">Dorcoceras hygrometricum</name>
    <dbReference type="NCBI Taxonomy" id="472368"/>
    <lineage>
        <taxon>Eukaryota</taxon>
        <taxon>Viridiplantae</taxon>
        <taxon>Streptophyta</taxon>
        <taxon>Embryophyta</taxon>
        <taxon>Tracheophyta</taxon>
        <taxon>Spermatophyta</taxon>
        <taxon>Magnoliopsida</taxon>
        <taxon>eudicotyledons</taxon>
        <taxon>Gunneridae</taxon>
        <taxon>Pentapetalae</taxon>
        <taxon>asterids</taxon>
        <taxon>lamiids</taxon>
        <taxon>Lamiales</taxon>
        <taxon>Gesneriaceae</taxon>
        <taxon>Didymocarpoideae</taxon>
        <taxon>Trichosporeae</taxon>
        <taxon>Loxocarpinae</taxon>
        <taxon>Dorcoceras</taxon>
    </lineage>
</organism>
<dbReference type="OrthoDB" id="1922322at2759"/>
<sequence length="181" mass="20722">MGNYISCTLSGPGGKSNPGKDAVTVIFPGCDVRRFDEPTKAAELMFDMPNFFLVNAKSLQIGERLTALNADQDLEMRNVYVFFPMKRLSSVVKTEDMGQLLLTASKENKRVHFGSVKVSPECDRSNDKDCSSPKLNLDDFEEYSMPEYFRHRMSMCRSKKPMLETIVEEHFSLRFMMMMEN</sequence>
<protein>
    <submittedName>
        <fullName evidence="1">Uncharacterized protein</fullName>
    </submittedName>
</protein>
<dbReference type="Pfam" id="PF14009">
    <property type="entry name" value="PADRE"/>
    <property type="match status" value="1"/>
</dbReference>
<evidence type="ECO:0000313" key="1">
    <source>
        <dbReference type="EMBL" id="KZV46566.1"/>
    </source>
</evidence>
<reference evidence="1 2" key="1">
    <citation type="journal article" date="2015" name="Proc. Natl. Acad. Sci. U.S.A.">
        <title>The resurrection genome of Boea hygrometrica: A blueprint for survival of dehydration.</title>
        <authorList>
            <person name="Xiao L."/>
            <person name="Yang G."/>
            <person name="Zhang L."/>
            <person name="Yang X."/>
            <person name="Zhao S."/>
            <person name="Ji Z."/>
            <person name="Zhou Q."/>
            <person name="Hu M."/>
            <person name="Wang Y."/>
            <person name="Chen M."/>
            <person name="Xu Y."/>
            <person name="Jin H."/>
            <person name="Xiao X."/>
            <person name="Hu G."/>
            <person name="Bao F."/>
            <person name="Hu Y."/>
            <person name="Wan P."/>
            <person name="Li L."/>
            <person name="Deng X."/>
            <person name="Kuang T."/>
            <person name="Xiang C."/>
            <person name="Zhu J.K."/>
            <person name="Oliver M.J."/>
            <person name="He Y."/>
        </authorList>
    </citation>
    <scope>NUCLEOTIDE SEQUENCE [LARGE SCALE GENOMIC DNA]</scope>
    <source>
        <strain evidence="2">cv. XS01</strain>
    </source>
</reference>
<dbReference type="Proteomes" id="UP000250235">
    <property type="component" value="Unassembled WGS sequence"/>
</dbReference>
<evidence type="ECO:0000313" key="2">
    <source>
        <dbReference type="Proteomes" id="UP000250235"/>
    </source>
</evidence>
<accession>A0A2Z7CP43</accession>
<proteinExistence type="predicted"/>
<keyword evidence="2" id="KW-1185">Reference proteome</keyword>
<dbReference type="AlphaFoldDB" id="A0A2Z7CP43"/>
<dbReference type="EMBL" id="KQ995534">
    <property type="protein sequence ID" value="KZV46566.1"/>
    <property type="molecule type" value="Genomic_DNA"/>
</dbReference>
<gene>
    <name evidence="1" type="ORF">F511_40659</name>
</gene>
<name>A0A2Z7CP43_9LAMI</name>